<organism evidence="2 3">
    <name type="scientific">Desulfamplus magnetovallimortis</name>
    <dbReference type="NCBI Taxonomy" id="1246637"/>
    <lineage>
        <taxon>Bacteria</taxon>
        <taxon>Pseudomonadati</taxon>
        <taxon>Thermodesulfobacteriota</taxon>
        <taxon>Desulfobacteria</taxon>
        <taxon>Desulfobacterales</taxon>
        <taxon>Desulfobacteraceae</taxon>
        <taxon>Desulfamplus</taxon>
    </lineage>
</organism>
<feature type="transmembrane region" description="Helical" evidence="1">
    <location>
        <begin position="93"/>
        <end position="118"/>
    </location>
</feature>
<dbReference type="EMBL" id="FWEV01000337">
    <property type="protein sequence ID" value="SLM33157.1"/>
    <property type="molecule type" value="Genomic_DNA"/>
</dbReference>
<dbReference type="OrthoDB" id="9810558at2"/>
<sequence>MKITAIALTVYKEAIRDKIVVILIFAFILILAFFHIMGKVSINGDRLIQTAGLYCFGIFGILCNIYLSINFIQEINSKRFFLILVRPVSAFQFVSGKCLGMCILLLNIFFLMSVIWIVLLMSNNIKINPLYALTLMFIFAEWMIIAFASLFFSLFTTPLVQSLIVTAFYFVGHHSYDIYLYSQTKNIQAIMKNILTGIYYVIPDLELLNFRYSLIYNEIISFEQISHALLITLAWLFVFFTASYIVFYMKRAIYA</sequence>
<name>A0A1W1HKW9_9BACT</name>
<dbReference type="PANTHER" id="PTHR43471">
    <property type="entry name" value="ABC TRANSPORTER PERMEASE"/>
    <property type="match status" value="1"/>
</dbReference>
<keyword evidence="1" id="KW-1133">Transmembrane helix</keyword>
<proteinExistence type="predicted"/>
<dbReference type="AlphaFoldDB" id="A0A1W1HKW9"/>
<protein>
    <submittedName>
        <fullName evidence="2">Uncharacterized protein</fullName>
    </submittedName>
</protein>
<feature type="transmembrane region" description="Helical" evidence="1">
    <location>
        <begin position="228"/>
        <end position="249"/>
    </location>
</feature>
<keyword evidence="1" id="KW-0812">Transmembrane</keyword>
<feature type="transmembrane region" description="Helical" evidence="1">
    <location>
        <begin position="158"/>
        <end position="176"/>
    </location>
</feature>
<dbReference type="RefSeq" id="WP_080803328.1">
    <property type="nucleotide sequence ID" value="NZ_LT828544.1"/>
</dbReference>
<evidence type="ECO:0000256" key="1">
    <source>
        <dbReference type="SAM" id="Phobius"/>
    </source>
</evidence>
<dbReference type="Proteomes" id="UP000191931">
    <property type="component" value="Unassembled WGS sequence"/>
</dbReference>
<evidence type="ECO:0000313" key="3">
    <source>
        <dbReference type="Proteomes" id="UP000191931"/>
    </source>
</evidence>
<dbReference type="PANTHER" id="PTHR43471:SF10">
    <property type="entry name" value="SLL1107 PROTEIN"/>
    <property type="match status" value="1"/>
</dbReference>
<gene>
    <name evidence="2" type="ORF">MTBBW1_900024</name>
</gene>
<feature type="transmembrane region" description="Helical" evidence="1">
    <location>
        <begin position="130"/>
        <end position="152"/>
    </location>
</feature>
<reference evidence="2 3" key="1">
    <citation type="submission" date="2017-03" db="EMBL/GenBank/DDBJ databases">
        <authorList>
            <person name="Afonso C.L."/>
            <person name="Miller P.J."/>
            <person name="Scott M.A."/>
            <person name="Spackman E."/>
            <person name="Goraichik I."/>
            <person name="Dimitrov K.M."/>
            <person name="Suarez D.L."/>
            <person name="Swayne D.E."/>
        </authorList>
    </citation>
    <scope>NUCLEOTIDE SEQUENCE [LARGE SCALE GENOMIC DNA]</scope>
    <source>
        <strain evidence="2">PRJEB14757</strain>
    </source>
</reference>
<keyword evidence="1" id="KW-0472">Membrane</keyword>
<keyword evidence="3" id="KW-1185">Reference proteome</keyword>
<evidence type="ECO:0000313" key="2">
    <source>
        <dbReference type="EMBL" id="SLM33157.1"/>
    </source>
</evidence>
<dbReference type="STRING" id="1246637.MTBBW1_900024"/>
<accession>A0A1W1HKW9</accession>
<feature type="transmembrane region" description="Helical" evidence="1">
    <location>
        <begin position="50"/>
        <end position="73"/>
    </location>
</feature>
<feature type="transmembrane region" description="Helical" evidence="1">
    <location>
        <begin position="19"/>
        <end position="38"/>
    </location>
</feature>